<accession>Q1Q3Z0</accession>
<keyword evidence="1" id="KW-1133">Transmembrane helix</keyword>
<dbReference type="Pfam" id="PF09919">
    <property type="entry name" value="DUF2149"/>
    <property type="match status" value="1"/>
</dbReference>
<dbReference type="InterPro" id="IPR018676">
    <property type="entry name" value="DUF2149"/>
</dbReference>
<evidence type="ECO:0000313" key="3">
    <source>
        <dbReference type="EMBL" id="SOH06045.1"/>
    </source>
</evidence>
<reference evidence="2" key="2">
    <citation type="submission" date="2006-01" db="EMBL/GenBank/DDBJ databases">
        <authorList>
            <person name="Genoscope"/>
        </authorList>
    </citation>
    <scope>NUCLEOTIDE SEQUENCE</scope>
</reference>
<dbReference type="OrthoDB" id="199365at2"/>
<gene>
    <name evidence="3" type="ORF">KSMBR1_3572</name>
    <name evidence="2" type="ORF">kuste3961</name>
</gene>
<evidence type="ECO:0000313" key="4">
    <source>
        <dbReference type="Proteomes" id="UP000221734"/>
    </source>
</evidence>
<evidence type="ECO:0000313" key="2">
    <source>
        <dbReference type="EMBL" id="CAJ74724.1"/>
    </source>
</evidence>
<reference evidence="2" key="1">
    <citation type="journal article" date="2006" name="Nature">
        <title>Deciphering the evolution and metabolism of an anammox bacterium from a community genome.</title>
        <authorList>
            <person name="Strous M."/>
            <person name="Pelletier E."/>
            <person name="Mangenot S."/>
            <person name="Rattei T."/>
            <person name="Lehner A."/>
            <person name="Taylor M.W."/>
            <person name="Horn M."/>
            <person name="Daims H."/>
            <person name="Bartol-Mavel D."/>
            <person name="Wincker P."/>
            <person name="Barbe V."/>
            <person name="Fonknechten N."/>
            <person name="Vallenet D."/>
            <person name="Segurens B."/>
            <person name="Schenowitz-Truong C."/>
            <person name="Medigue C."/>
            <person name="Collingro A."/>
            <person name="Snel B."/>
            <person name="Dutilh B.E."/>
            <person name="OpDenCamp H.J.M."/>
            <person name="vanDerDrift C."/>
            <person name="Cirpus I."/>
            <person name="vanDePas-Schoonen K.T."/>
            <person name="Harhangi H.R."/>
            <person name="vanNiftrik L."/>
            <person name="Schmid M."/>
            <person name="Keltjens J."/>
            <person name="vanDeVossenberg J."/>
            <person name="Kartal B."/>
            <person name="Meier H."/>
            <person name="Frishman D."/>
            <person name="Huynen M.A."/>
            <person name="Mewes H."/>
            <person name="Weissenbach J."/>
            <person name="Jetten M.S.M."/>
            <person name="Wagner M."/>
            <person name="LePaslier D."/>
        </authorList>
    </citation>
    <scope>NUCLEOTIDE SEQUENCE</scope>
</reference>
<keyword evidence="4" id="KW-1185">Reference proteome</keyword>
<keyword evidence="1" id="KW-0472">Membrane</keyword>
<name>Q1Q3Z0_KUEST</name>
<organism evidence="2">
    <name type="scientific">Kuenenia stuttgartiensis</name>
    <dbReference type="NCBI Taxonomy" id="174633"/>
    <lineage>
        <taxon>Bacteria</taxon>
        <taxon>Pseudomonadati</taxon>
        <taxon>Planctomycetota</taxon>
        <taxon>Candidatus Brocadiia</taxon>
        <taxon>Candidatus Brocadiales</taxon>
        <taxon>Candidatus Brocadiaceae</taxon>
        <taxon>Candidatus Kuenenia</taxon>
    </lineage>
</organism>
<evidence type="ECO:0008006" key="5">
    <source>
        <dbReference type="Google" id="ProtNLM"/>
    </source>
</evidence>
<keyword evidence="1" id="KW-0812">Transmembrane</keyword>
<sequence>MKYLKKRRMVIGKEADLHQEDPMSGVASLFDVGLVFIVGLIGALISAYSLLDFLQPKTEITMVRKNDNGQVEIVTKKGKQVKIEKVTGKQLQGEGARLGIAYRLKDGKVIYVPEGSE</sequence>
<dbReference type="EMBL" id="CT573071">
    <property type="protein sequence ID" value="CAJ74724.1"/>
    <property type="molecule type" value="Genomic_DNA"/>
</dbReference>
<protein>
    <recommendedName>
        <fullName evidence="5">DUF2149 domain-containing protein</fullName>
    </recommendedName>
</protein>
<reference evidence="3" key="4">
    <citation type="submission" date="2017-10" db="EMBL/GenBank/DDBJ databases">
        <authorList>
            <person name="Banno H."/>
            <person name="Chua N.-H."/>
        </authorList>
    </citation>
    <scope>NUCLEOTIDE SEQUENCE [LARGE SCALE GENOMIC DNA]</scope>
    <source>
        <strain evidence="3">Kuenenia_mbr1_ru-nijmegen</strain>
    </source>
</reference>
<dbReference type="EMBL" id="LT934425">
    <property type="protein sequence ID" value="SOH06045.1"/>
    <property type="molecule type" value="Genomic_DNA"/>
</dbReference>
<dbReference type="Proteomes" id="UP000221734">
    <property type="component" value="Chromosome Kuenenia_stuttgartiensis_MBR1"/>
</dbReference>
<dbReference type="KEGG" id="kst:KSMBR1_3572"/>
<dbReference type="AlphaFoldDB" id="Q1Q3Z0"/>
<reference evidence="4" key="3">
    <citation type="submission" date="2017-10" db="EMBL/GenBank/DDBJ databases">
        <authorList>
            <person name="Frank J."/>
        </authorList>
    </citation>
    <scope>NUCLEOTIDE SEQUENCE [LARGE SCALE GENOMIC DNA]</scope>
</reference>
<feature type="transmembrane region" description="Helical" evidence="1">
    <location>
        <begin position="29"/>
        <end position="51"/>
    </location>
</feature>
<proteinExistence type="predicted"/>
<dbReference type="RefSeq" id="WP_099326564.1">
    <property type="nucleotide sequence ID" value="NZ_LT934425.1"/>
</dbReference>
<evidence type="ECO:0000256" key="1">
    <source>
        <dbReference type="SAM" id="Phobius"/>
    </source>
</evidence>